<accession>A0ABQ7IQ15</accession>
<dbReference type="GeneID" id="62231804"/>
<organism evidence="1 2">
    <name type="scientific">Botrytis deweyae</name>
    <dbReference type="NCBI Taxonomy" id="2478750"/>
    <lineage>
        <taxon>Eukaryota</taxon>
        <taxon>Fungi</taxon>
        <taxon>Dikarya</taxon>
        <taxon>Ascomycota</taxon>
        <taxon>Pezizomycotina</taxon>
        <taxon>Leotiomycetes</taxon>
        <taxon>Helotiales</taxon>
        <taxon>Sclerotiniaceae</taxon>
        <taxon>Botrytis</taxon>
    </lineage>
</organism>
<sequence>MNYEPQPPQPPPPPKLVMLLVHYHARNFRTRVSPKEVRDLQDMTSTYSRRYTTVGPARNLASECPSFCHTVVHGPWSMKYIGLGLLQLCV</sequence>
<protein>
    <submittedName>
        <fullName evidence="1">Uncharacterized protein</fullName>
    </submittedName>
</protein>
<dbReference type="EMBL" id="RCSX01000009">
    <property type="protein sequence ID" value="KAF7930630.1"/>
    <property type="molecule type" value="Genomic_DNA"/>
</dbReference>
<keyword evidence="2" id="KW-1185">Reference proteome</keyword>
<dbReference type="RefSeq" id="XP_038811301.1">
    <property type="nucleotide sequence ID" value="XM_038952651.1"/>
</dbReference>
<comment type="caution">
    <text evidence="1">The sequence shown here is derived from an EMBL/GenBank/DDBJ whole genome shotgun (WGS) entry which is preliminary data.</text>
</comment>
<evidence type="ECO:0000313" key="2">
    <source>
        <dbReference type="Proteomes" id="UP000783213"/>
    </source>
</evidence>
<evidence type="ECO:0000313" key="1">
    <source>
        <dbReference type="EMBL" id="KAF7930630.1"/>
    </source>
</evidence>
<gene>
    <name evidence="1" type="ORF">EAE98_005030</name>
</gene>
<reference evidence="1 2" key="1">
    <citation type="journal article" date="2020" name="Genome Biol. Evol.">
        <title>Comparative genomics of Sclerotiniaceae.</title>
        <authorList>
            <person name="Valero Jimenez C.A."/>
            <person name="Steentjes M."/>
            <person name="Scholten O.E."/>
            <person name="Van Kan J.A.L."/>
        </authorList>
    </citation>
    <scope>NUCLEOTIDE SEQUENCE [LARGE SCALE GENOMIC DNA]</scope>
    <source>
        <strain evidence="1 2">B1</strain>
    </source>
</reference>
<name>A0ABQ7IQ15_9HELO</name>
<proteinExistence type="predicted"/>
<dbReference type="Proteomes" id="UP000783213">
    <property type="component" value="Unassembled WGS sequence"/>
</dbReference>